<dbReference type="GO" id="GO:0051536">
    <property type="term" value="F:iron-sulfur cluster binding"/>
    <property type="evidence" value="ECO:0007669"/>
    <property type="project" value="UniProtKB-KW"/>
</dbReference>
<evidence type="ECO:0000256" key="2">
    <source>
        <dbReference type="ARBA" id="ARBA00022723"/>
    </source>
</evidence>
<dbReference type="InterPro" id="IPR007197">
    <property type="entry name" value="rSAM"/>
</dbReference>
<evidence type="ECO:0000313" key="7">
    <source>
        <dbReference type="Proteomes" id="UP001143480"/>
    </source>
</evidence>
<reference evidence="6" key="1">
    <citation type="journal article" date="2014" name="Int. J. Syst. Evol. Microbiol.">
        <title>Complete genome sequence of Corynebacterium casei LMG S-19264T (=DSM 44701T), isolated from a smear-ripened cheese.</title>
        <authorList>
            <consortium name="US DOE Joint Genome Institute (JGI-PGF)"/>
            <person name="Walter F."/>
            <person name="Albersmeier A."/>
            <person name="Kalinowski J."/>
            <person name="Ruckert C."/>
        </authorList>
    </citation>
    <scope>NUCLEOTIDE SEQUENCE</scope>
    <source>
        <strain evidence="6">VKM Ac-1321</strain>
    </source>
</reference>
<dbReference type="SFLD" id="SFLDS00029">
    <property type="entry name" value="Radical_SAM"/>
    <property type="match status" value="1"/>
</dbReference>
<keyword evidence="2" id="KW-0479">Metal-binding</keyword>
<dbReference type="AlphaFoldDB" id="A0A9W6KQM8"/>
<dbReference type="Pfam" id="PF04055">
    <property type="entry name" value="Radical_SAM"/>
    <property type="match status" value="1"/>
</dbReference>
<reference evidence="6" key="2">
    <citation type="submission" date="2023-01" db="EMBL/GenBank/DDBJ databases">
        <authorList>
            <person name="Sun Q."/>
            <person name="Evtushenko L."/>
        </authorList>
    </citation>
    <scope>NUCLEOTIDE SEQUENCE</scope>
    <source>
        <strain evidence="6">VKM Ac-1321</strain>
    </source>
</reference>
<protein>
    <recommendedName>
        <fullName evidence="5">Radical SAM core domain-containing protein</fullName>
    </recommendedName>
</protein>
<keyword evidence="7" id="KW-1185">Reference proteome</keyword>
<dbReference type="GO" id="GO:0003824">
    <property type="term" value="F:catalytic activity"/>
    <property type="evidence" value="ECO:0007669"/>
    <property type="project" value="InterPro"/>
</dbReference>
<dbReference type="SUPFAM" id="SSF102114">
    <property type="entry name" value="Radical SAM enzymes"/>
    <property type="match status" value="1"/>
</dbReference>
<gene>
    <name evidence="6" type="ORF">GCM10017581_080810</name>
</gene>
<dbReference type="EMBL" id="BSFP01000071">
    <property type="protein sequence ID" value="GLL06332.1"/>
    <property type="molecule type" value="Genomic_DNA"/>
</dbReference>
<keyword evidence="4" id="KW-0411">Iron-sulfur</keyword>
<dbReference type="PROSITE" id="PS51918">
    <property type="entry name" value="RADICAL_SAM"/>
    <property type="match status" value="1"/>
</dbReference>
<keyword evidence="3" id="KW-0408">Iron</keyword>
<dbReference type="PANTHER" id="PTHR11228">
    <property type="entry name" value="RADICAL SAM DOMAIN PROTEIN"/>
    <property type="match status" value="1"/>
</dbReference>
<organism evidence="6 7">
    <name type="scientific">Dactylosporangium matsuzakiense</name>
    <dbReference type="NCBI Taxonomy" id="53360"/>
    <lineage>
        <taxon>Bacteria</taxon>
        <taxon>Bacillati</taxon>
        <taxon>Actinomycetota</taxon>
        <taxon>Actinomycetes</taxon>
        <taxon>Micromonosporales</taxon>
        <taxon>Micromonosporaceae</taxon>
        <taxon>Dactylosporangium</taxon>
    </lineage>
</organism>
<dbReference type="Proteomes" id="UP001143480">
    <property type="component" value="Unassembled WGS sequence"/>
</dbReference>
<dbReference type="RefSeq" id="WP_261961210.1">
    <property type="nucleotide sequence ID" value="NZ_BAAAXA010000001.1"/>
</dbReference>
<dbReference type="InterPro" id="IPR050377">
    <property type="entry name" value="Radical_SAM_PqqE_MftC-like"/>
</dbReference>
<sequence length="342" mass="37019">MKILDACGMTCTFCHNEGTPVVSDNRVSVDRFASRGASGRVSIYVGTNGVRFLPAAVVPDDELAESLRLLRDALDLDELHLTGGEPTLHPRLSEIVRVGVEAGLRVGITSNGERGAAVLPDCARVGLDRVNFSIFGTTAAELAQVQGARFADDARADRKIAALQASIAAAEAAGLRASANIVVPNYGHAARVRRLLDDYSPWLSVRLLNSLDDGAESVSAIERILVDLGAVATEHHVTAGVSGSRTAFVLPSGRTIWFKQIRSVRLPDTCAGCRFNNDTDCQEGFYGVRLYRDAAGGYQVGVCIQRMDLCMRVEEFVQHDLCQEILTLRETEYRELSQTQPA</sequence>
<evidence type="ECO:0000259" key="5">
    <source>
        <dbReference type="PROSITE" id="PS51918"/>
    </source>
</evidence>
<name>A0A9W6KQM8_9ACTN</name>
<evidence type="ECO:0000313" key="6">
    <source>
        <dbReference type="EMBL" id="GLL06332.1"/>
    </source>
</evidence>
<evidence type="ECO:0000256" key="4">
    <source>
        <dbReference type="ARBA" id="ARBA00023014"/>
    </source>
</evidence>
<evidence type="ECO:0000256" key="1">
    <source>
        <dbReference type="ARBA" id="ARBA00022691"/>
    </source>
</evidence>
<keyword evidence="1" id="KW-0949">S-adenosyl-L-methionine</keyword>
<dbReference type="GO" id="GO:0046872">
    <property type="term" value="F:metal ion binding"/>
    <property type="evidence" value="ECO:0007669"/>
    <property type="project" value="UniProtKB-KW"/>
</dbReference>
<dbReference type="PANTHER" id="PTHR11228:SF7">
    <property type="entry name" value="PQQA PEPTIDE CYCLASE"/>
    <property type="match status" value="1"/>
</dbReference>
<dbReference type="InterPro" id="IPR058240">
    <property type="entry name" value="rSAM_sf"/>
</dbReference>
<accession>A0A9W6KQM8</accession>
<feature type="domain" description="Radical SAM core" evidence="5">
    <location>
        <begin position="1"/>
        <end position="242"/>
    </location>
</feature>
<evidence type="ECO:0000256" key="3">
    <source>
        <dbReference type="ARBA" id="ARBA00023004"/>
    </source>
</evidence>
<dbReference type="Gene3D" id="3.20.20.70">
    <property type="entry name" value="Aldolase class I"/>
    <property type="match status" value="1"/>
</dbReference>
<comment type="caution">
    <text evidence="6">The sequence shown here is derived from an EMBL/GenBank/DDBJ whole genome shotgun (WGS) entry which is preliminary data.</text>
</comment>
<dbReference type="InterPro" id="IPR013785">
    <property type="entry name" value="Aldolase_TIM"/>
</dbReference>
<proteinExistence type="predicted"/>